<dbReference type="KEGG" id="scm:SCHCO_02660745"/>
<evidence type="ECO:0000259" key="1">
    <source>
        <dbReference type="Pfam" id="PF20236"/>
    </source>
</evidence>
<dbReference type="OMA" id="IGRIEWQ"/>
<feature type="non-terminal residue" evidence="2">
    <location>
        <position position="164"/>
    </location>
</feature>
<dbReference type="AlphaFoldDB" id="D8PUL1"/>
<dbReference type="InParanoid" id="D8PUL1"/>
<name>D8PUL1_SCHCM</name>
<reference evidence="2 3" key="1">
    <citation type="journal article" date="2010" name="Nat. Biotechnol.">
        <title>Genome sequence of the model mushroom Schizophyllum commune.</title>
        <authorList>
            <person name="Ohm R.A."/>
            <person name="de Jong J.F."/>
            <person name="Lugones L.G."/>
            <person name="Aerts A."/>
            <person name="Kothe E."/>
            <person name="Stajich J.E."/>
            <person name="de Vries R.P."/>
            <person name="Record E."/>
            <person name="Levasseur A."/>
            <person name="Baker S.E."/>
            <person name="Bartholomew K.A."/>
            <person name="Coutinho P.M."/>
            <person name="Erdmann S."/>
            <person name="Fowler T.J."/>
            <person name="Gathman A.C."/>
            <person name="Lombard V."/>
            <person name="Henrissat B."/>
            <person name="Knabe N."/>
            <person name="Kuees U."/>
            <person name="Lilly W.W."/>
            <person name="Lindquist E."/>
            <person name="Lucas S."/>
            <person name="Magnuson J.K."/>
            <person name="Piumi F."/>
            <person name="Raudaskoski M."/>
            <person name="Salamov A."/>
            <person name="Schmutz J."/>
            <person name="Schwarze F.W.M.R."/>
            <person name="vanKuyk P.A."/>
            <person name="Horton J.S."/>
            <person name="Grigoriev I.V."/>
            <person name="Woesten H.A.B."/>
        </authorList>
    </citation>
    <scope>NUCLEOTIDE SEQUENCE [LARGE SCALE GENOMIC DNA]</scope>
    <source>
        <strain evidence="3">H4-8 / FGSC 9210</strain>
    </source>
</reference>
<gene>
    <name evidence="2" type="ORF">SCHCODRAFT_106271</name>
</gene>
<dbReference type="GeneID" id="9594937"/>
<dbReference type="Pfam" id="PF20236">
    <property type="entry name" value="DUF6593"/>
    <property type="match status" value="1"/>
</dbReference>
<dbReference type="Proteomes" id="UP000007431">
    <property type="component" value="Unassembled WGS sequence"/>
</dbReference>
<dbReference type="EMBL" id="GL377303">
    <property type="protein sequence ID" value="EFJ00595.1"/>
    <property type="molecule type" value="Genomic_DNA"/>
</dbReference>
<organism evidence="3">
    <name type="scientific">Schizophyllum commune (strain H4-8 / FGSC 9210)</name>
    <name type="common">Split gill fungus</name>
    <dbReference type="NCBI Taxonomy" id="578458"/>
    <lineage>
        <taxon>Eukaryota</taxon>
        <taxon>Fungi</taxon>
        <taxon>Dikarya</taxon>
        <taxon>Basidiomycota</taxon>
        <taxon>Agaricomycotina</taxon>
        <taxon>Agaricomycetes</taxon>
        <taxon>Agaricomycetidae</taxon>
        <taxon>Agaricales</taxon>
        <taxon>Schizophyllaceae</taxon>
        <taxon>Schizophyllum</taxon>
    </lineage>
</organism>
<feature type="domain" description="DUF6593" evidence="1">
    <location>
        <begin position="9"/>
        <end position="155"/>
    </location>
</feature>
<dbReference type="InterPro" id="IPR046528">
    <property type="entry name" value="DUF6593"/>
</dbReference>
<sequence>MDFELSDHDFYNTVLLDSTSHRAAYRTSTKLFQVGKRSTTLYRAAPDQPSGEVLIGTVMLRAFSSHEVVVNGRDVTPVRMGLFSRSETWLASDGRQYKWKVDPGVFTLVDDQTKEMIALFERHFFSTNKLCILPKGMHFVDEIVATVIYMDRVKRRRDRKESTI</sequence>
<evidence type="ECO:0000313" key="2">
    <source>
        <dbReference type="EMBL" id="EFJ00595.1"/>
    </source>
</evidence>
<dbReference type="OrthoDB" id="3021178at2759"/>
<keyword evidence="3" id="KW-1185">Reference proteome</keyword>
<dbReference type="HOGENOM" id="CLU_1595496_0_0_1"/>
<protein>
    <recommendedName>
        <fullName evidence="1">DUF6593 domain-containing protein</fullName>
    </recommendedName>
</protein>
<evidence type="ECO:0000313" key="3">
    <source>
        <dbReference type="Proteomes" id="UP000007431"/>
    </source>
</evidence>
<accession>D8PUL1</accession>
<proteinExistence type="predicted"/>
<dbReference type="eggNOG" id="ENOG502R0JT">
    <property type="taxonomic scope" value="Eukaryota"/>
</dbReference>
<dbReference type="VEuPathDB" id="FungiDB:SCHCODRAFT_02660745"/>
<dbReference type="RefSeq" id="XP_003035497.1">
    <property type="nucleotide sequence ID" value="XM_003035451.1"/>
</dbReference>